<feature type="region of interest" description="Disordered" evidence="1">
    <location>
        <begin position="1"/>
        <end position="80"/>
    </location>
</feature>
<protein>
    <submittedName>
        <fullName evidence="2">Uncharacterized protein</fullName>
    </submittedName>
</protein>
<gene>
    <name evidence="2" type="ORF">BRARA_E00236</name>
</gene>
<dbReference type="PANTHER" id="PTHR34278">
    <property type="entry name" value="PROTEIN THI031, PUTATIVE-RELATED"/>
    <property type="match status" value="1"/>
</dbReference>
<organism evidence="2 3">
    <name type="scientific">Brassica campestris</name>
    <name type="common">Field mustard</name>
    <dbReference type="NCBI Taxonomy" id="3711"/>
    <lineage>
        <taxon>Eukaryota</taxon>
        <taxon>Viridiplantae</taxon>
        <taxon>Streptophyta</taxon>
        <taxon>Embryophyta</taxon>
        <taxon>Tracheophyta</taxon>
        <taxon>Spermatophyta</taxon>
        <taxon>Magnoliopsida</taxon>
        <taxon>eudicotyledons</taxon>
        <taxon>Gunneridae</taxon>
        <taxon>Pentapetalae</taxon>
        <taxon>rosids</taxon>
        <taxon>malvids</taxon>
        <taxon>Brassicales</taxon>
        <taxon>Brassicaceae</taxon>
        <taxon>Brassiceae</taxon>
        <taxon>Brassica</taxon>
    </lineage>
</organism>
<evidence type="ECO:0000313" key="3">
    <source>
        <dbReference type="Proteomes" id="UP000264353"/>
    </source>
</evidence>
<dbReference type="Proteomes" id="UP000264353">
    <property type="component" value="Chromosome A5"/>
</dbReference>
<reference evidence="2 3" key="1">
    <citation type="submission" date="2018-06" db="EMBL/GenBank/DDBJ databases">
        <title>WGS assembly of Brassica rapa FPsc.</title>
        <authorList>
            <person name="Bowman J."/>
            <person name="Kohchi T."/>
            <person name="Yamato K."/>
            <person name="Jenkins J."/>
            <person name="Shu S."/>
            <person name="Ishizaki K."/>
            <person name="Yamaoka S."/>
            <person name="Nishihama R."/>
            <person name="Nakamura Y."/>
            <person name="Berger F."/>
            <person name="Adam C."/>
            <person name="Aki S."/>
            <person name="Althoff F."/>
            <person name="Araki T."/>
            <person name="Arteaga-Vazquez M."/>
            <person name="Balasubrmanian S."/>
            <person name="Bauer D."/>
            <person name="Boehm C."/>
            <person name="Briginshaw L."/>
            <person name="Caballero-Perez J."/>
            <person name="Catarino B."/>
            <person name="Chen F."/>
            <person name="Chiyoda S."/>
            <person name="Chovatia M."/>
            <person name="Davies K."/>
            <person name="Delmans M."/>
            <person name="Demura T."/>
            <person name="Dierschke T."/>
            <person name="Dolan L."/>
            <person name="Dorantes-Acosta A."/>
            <person name="Eklund D."/>
            <person name="Florent S."/>
            <person name="Flores-Sandoval E."/>
            <person name="Fujiyama A."/>
            <person name="Fukuzawa H."/>
            <person name="Galik B."/>
            <person name="Grimanelli D."/>
            <person name="Grimwood J."/>
            <person name="Grossniklaus U."/>
            <person name="Hamada T."/>
            <person name="Haseloff J."/>
            <person name="Hetherington A."/>
            <person name="Higo A."/>
            <person name="Hirakawa Y."/>
            <person name="Hundley H."/>
            <person name="Ikeda Y."/>
            <person name="Inoue K."/>
            <person name="Inoue S."/>
            <person name="Ishida S."/>
            <person name="Jia Q."/>
            <person name="Kakita M."/>
            <person name="Kanazawa T."/>
            <person name="Kawai Y."/>
            <person name="Kawashima T."/>
            <person name="Kennedy M."/>
            <person name="Kinose K."/>
            <person name="Kinoshita T."/>
            <person name="Kohara Y."/>
            <person name="Koide E."/>
            <person name="Komatsu K."/>
            <person name="Kopischke S."/>
            <person name="Kubo M."/>
            <person name="Kyozuka J."/>
            <person name="Lagercrantz U."/>
            <person name="Lin S."/>
            <person name="Lindquist E."/>
            <person name="Lipzen A."/>
            <person name="Lu C."/>
            <person name="Luna E."/>
            <person name="Martienssen R."/>
            <person name="Minamino N."/>
            <person name="Mizutani M."/>
            <person name="Mizutani M."/>
            <person name="Mochizuki N."/>
            <person name="Monte I."/>
            <person name="Mosher R."/>
            <person name="Nagasaki H."/>
            <person name="Nakagami H."/>
            <person name="Naramoto S."/>
            <person name="Nishitani K."/>
            <person name="Ohtani M."/>
            <person name="Okamoto T."/>
            <person name="Okumura M."/>
            <person name="Phillips J."/>
            <person name="Pollak B."/>
            <person name="Reinders A."/>
            <person name="Roevekamp M."/>
            <person name="Sano R."/>
            <person name="Sawa S."/>
            <person name="Schmid M."/>
            <person name="Shirakawa M."/>
            <person name="Solano R."/>
            <person name="Spunde A."/>
            <person name="Suetsugu N."/>
            <person name="Sugano S."/>
            <person name="Sugiyama A."/>
            <person name="Sun R."/>
            <person name="Suzuki Y."/>
            <person name="Takenaka M."/>
            <person name="Takezawa D."/>
            <person name="Tomogane H."/>
            <person name="Tsuzuki M."/>
            <person name="Ueda T."/>
            <person name="Umeda M."/>
            <person name="Ward J."/>
            <person name="Watanabe Y."/>
            <person name="Yazaki K."/>
            <person name="Yokoyama R."/>
            <person name="Yoshitake Y."/>
            <person name="Yotsui I."/>
            <person name="Zachgo S."/>
            <person name="Schmutz J."/>
        </authorList>
    </citation>
    <scope>NUCLEOTIDE SEQUENCE [LARGE SCALE GENOMIC DNA]</scope>
    <source>
        <strain evidence="3">cv. B-3</strain>
    </source>
</reference>
<dbReference type="AlphaFoldDB" id="A0A397ZCJ8"/>
<evidence type="ECO:0000313" key="2">
    <source>
        <dbReference type="EMBL" id="RID61060.1"/>
    </source>
</evidence>
<proteinExistence type="predicted"/>
<name>A0A397ZCJ8_BRACM</name>
<sequence>MKREGRQHGFVRTGMIHPSGFNPRPSNQFVNRLDSPPAIGVFTKVPSKPTNHSKSSGKRERSKYSNCHMSPAIKSADKSKGRQKLESTDWWVEGKLDRLIGSDAFSAGDILDTLCGEEYGGHVYGEVSKTTNYGECIYEELCEMGKSGTHECFVKCSKKNKKYTGGKCIPKNPEYGYCCCTI</sequence>
<dbReference type="EMBL" id="CM010632">
    <property type="protein sequence ID" value="RID61060.1"/>
    <property type="molecule type" value="Genomic_DNA"/>
</dbReference>
<accession>A0A397ZCJ8</accession>
<dbReference type="PANTHER" id="PTHR34278:SF10">
    <property type="entry name" value="CALCIUM-BINDING SITE PROTEIN-RELATED"/>
    <property type="match status" value="1"/>
</dbReference>
<evidence type="ECO:0000256" key="1">
    <source>
        <dbReference type="SAM" id="MobiDB-lite"/>
    </source>
</evidence>